<evidence type="ECO:0000256" key="1">
    <source>
        <dbReference type="ARBA" id="ARBA00004651"/>
    </source>
</evidence>
<feature type="transmembrane region" description="Helical" evidence="7">
    <location>
        <begin position="38"/>
        <end position="57"/>
    </location>
</feature>
<evidence type="ECO:0000256" key="4">
    <source>
        <dbReference type="ARBA" id="ARBA00022989"/>
    </source>
</evidence>
<keyword evidence="3 7" id="KW-0812">Transmembrane</keyword>
<organism evidence="9 11">
    <name type="scientific">Rathayibacter toxicus</name>
    <dbReference type="NCBI Taxonomy" id="145458"/>
    <lineage>
        <taxon>Bacteria</taxon>
        <taxon>Bacillati</taxon>
        <taxon>Actinomycetota</taxon>
        <taxon>Actinomycetes</taxon>
        <taxon>Micrococcales</taxon>
        <taxon>Microbacteriaceae</taxon>
        <taxon>Rathayibacter</taxon>
    </lineage>
</organism>
<dbReference type="KEGG" id="rtc:APU90_07170"/>
<dbReference type="KEGG" id="rtx:TI83_09895"/>
<accession>A0A0C5BGC3</accession>
<keyword evidence="4 7" id="KW-1133">Transmembrane helix</keyword>
<keyword evidence="5 7" id="KW-0472">Membrane</keyword>
<evidence type="ECO:0000313" key="9">
    <source>
        <dbReference type="EMBL" id="KKM44930.1"/>
    </source>
</evidence>
<reference evidence="9 11" key="1">
    <citation type="submission" date="2015-04" db="EMBL/GenBank/DDBJ databases">
        <title>Draft genome sequence of Rathayibacter toxicus strain FH-142 (AKA 70134 or CS 32), a Western Australian isolate.</title>
        <authorList>
            <consortium name="Consortium for Microbial Forensics and Genomics (microFORGE)"/>
            <person name="Knight B.M."/>
            <person name="Roberts D.P."/>
            <person name="Lin D."/>
            <person name="Hari K."/>
            <person name="Fletcher J."/>
            <person name="Melcher U."/>
            <person name="Blagden T."/>
            <person name="Luster D.G."/>
            <person name="Sechler A.J."/>
            <person name="Schneider W.L."/>
            <person name="Winegar R.A."/>
        </authorList>
    </citation>
    <scope>NUCLEOTIDE SEQUENCE [LARGE SCALE GENOMIC DNA]</scope>
    <source>
        <strain evidence="9 11">FH142</strain>
    </source>
</reference>
<evidence type="ECO:0000313" key="12">
    <source>
        <dbReference type="Proteomes" id="UP000237966"/>
    </source>
</evidence>
<evidence type="ECO:0000256" key="5">
    <source>
        <dbReference type="ARBA" id="ARBA00023136"/>
    </source>
</evidence>
<feature type="domain" description="Cardiolipin synthase N-terminal" evidence="8">
    <location>
        <begin position="14"/>
        <end position="59"/>
    </location>
</feature>
<evidence type="ECO:0000259" key="8">
    <source>
        <dbReference type="Pfam" id="PF13396"/>
    </source>
</evidence>
<evidence type="ECO:0000256" key="2">
    <source>
        <dbReference type="ARBA" id="ARBA00022475"/>
    </source>
</evidence>
<dbReference type="Proteomes" id="UP000052979">
    <property type="component" value="Unassembled WGS sequence"/>
</dbReference>
<comment type="subcellular location">
    <subcellularLocation>
        <location evidence="1">Cell membrane</location>
        <topology evidence="1">Multi-pass membrane protein</topology>
    </subcellularLocation>
</comment>
<sequence>MIRLVIGLLVALVVITVFAVIDSAMSNRYAVRALPRWAWFLVIILLPVVGVVLWFWIGRPRSTRGGRRVTAPDDDPDFLGTLQRQRDPQQEREQAERIAQLERELADLDEPGETDGPGRRDA</sequence>
<evidence type="ECO:0000313" key="10">
    <source>
        <dbReference type="EMBL" id="PPI13959.1"/>
    </source>
</evidence>
<proteinExistence type="predicted"/>
<comment type="caution">
    <text evidence="9">The sequence shown here is derived from an EMBL/GenBank/DDBJ whole genome shotgun (WGS) entry which is preliminary data.</text>
</comment>
<name>A0A0C5BGC3_9MICO</name>
<dbReference type="Proteomes" id="UP000237966">
    <property type="component" value="Unassembled WGS sequence"/>
</dbReference>
<evidence type="ECO:0000256" key="3">
    <source>
        <dbReference type="ARBA" id="ARBA00022692"/>
    </source>
</evidence>
<dbReference type="GeneID" id="93666373"/>
<dbReference type="GO" id="GO:0005886">
    <property type="term" value="C:plasma membrane"/>
    <property type="evidence" value="ECO:0007669"/>
    <property type="project" value="UniProtKB-SubCell"/>
</dbReference>
<dbReference type="PATRIC" id="fig|145458.7.peg.2242"/>
<dbReference type="EMBL" id="LBFI01000049">
    <property type="protein sequence ID" value="KKM44930.1"/>
    <property type="molecule type" value="Genomic_DNA"/>
</dbReference>
<dbReference type="InterPro" id="IPR027379">
    <property type="entry name" value="CLS_N"/>
</dbReference>
<dbReference type="eggNOG" id="ENOG5033A58">
    <property type="taxonomic scope" value="Bacteria"/>
</dbReference>
<feature type="region of interest" description="Disordered" evidence="6">
    <location>
        <begin position="103"/>
        <end position="122"/>
    </location>
</feature>
<dbReference type="RefSeq" id="WP_027691896.1">
    <property type="nucleotide sequence ID" value="NZ_CP010848.1"/>
</dbReference>
<dbReference type="STRING" id="145458.APU90_07170"/>
<dbReference type="AlphaFoldDB" id="A0A0C5BGC3"/>
<evidence type="ECO:0000256" key="7">
    <source>
        <dbReference type="SAM" id="Phobius"/>
    </source>
</evidence>
<dbReference type="Pfam" id="PF13396">
    <property type="entry name" value="PLDc_N"/>
    <property type="match status" value="1"/>
</dbReference>
<protein>
    <recommendedName>
        <fullName evidence="8">Cardiolipin synthase N-terminal domain-containing protein</fullName>
    </recommendedName>
</protein>
<keyword evidence="2" id="KW-1003">Cell membrane</keyword>
<feature type="region of interest" description="Disordered" evidence="6">
    <location>
        <begin position="62"/>
        <end position="95"/>
    </location>
</feature>
<feature type="compositionally biased region" description="Basic and acidic residues" evidence="6">
    <location>
        <begin position="84"/>
        <end position="95"/>
    </location>
</feature>
<keyword evidence="11" id="KW-1185">Reference proteome</keyword>
<dbReference type="EMBL" id="PSWU01000013">
    <property type="protein sequence ID" value="PPI13959.1"/>
    <property type="molecule type" value="Genomic_DNA"/>
</dbReference>
<evidence type="ECO:0000313" key="11">
    <source>
        <dbReference type="Proteomes" id="UP000052979"/>
    </source>
</evidence>
<gene>
    <name evidence="10" type="ORF">C5C51_09695</name>
    <name evidence="9" type="ORF">VT73_07335</name>
</gene>
<evidence type="ECO:0000256" key="6">
    <source>
        <dbReference type="SAM" id="MobiDB-lite"/>
    </source>
</evidence>
<reference evidence="10 12" key="2">
    <citation type="submission" date="2018-02" db="EMBL/GenBank/DDBJ databases">
        <title>Bacteriophage NCPPB3778 and a type I-E CRISPR drive the evolution of the US Biological Select Agent, Rathayibacter toxicus.</title>
        <authorList>
            <person name="Davis E.W.II."/>
            <person name="Tabima J.F."/>
            <person name="Weisberg A.J."/>
            <person name="Lopes L.D."/>
            <person name="Wiseman M.S."/>
            <person name="Wiseman M.S."/>
            <person name="Pupko T."/>
            <person name="Belcher M.S."/>
            <person name="Sechler A.J."/>
            <person name="Tancos M.A."/>
            <person name="Schroeder B.K."/>
            <person name="Murray T.D."/>
            <person name="Luster D.G."/>
            <person name="Schneider W.L."/>
            <person name="Rogers E."/>
            <person name="Andreote F.D."/>
            <person name="Grunwald N.J."/>
            <person name="Putnam M.L."/>
            <person name="Chang J.H."/>
        </authorList>
    </citation>
    <scope>NUCLEOTIDE SEQUENCE [LARGE SCALE GENOMIC DNA]</scope>
    <source>
        <strain evidence="10 12">FH99</strain>
    </source>
</reference>